<protein>
    <submittedName>
        <fullName evidence="9">Putative myc-type, basic helix-loop-helix (BHLH) domain-containing protein</fullName>
    </submittedName>
    <submittedName>
        <fullName evidence="8">Transcription factor bHLH family</fullName>
    </submittedName>
</protein>
<proteinExistence type="predicted"/>
<dbReference type="Pfam" id="PF00010">
    <property type="entry name" value="HLH"/>
    <property type="match status" value="1"/>
</dbReference>
<evidence type="ECO:0000313" key="10">
    <source>
        <dbReference type="Proteomes" id="UP000215914"/>
    </source>
</evidence>
<feature type="compositionally biased region" description="Basic residues" evidence="6">
    <location>
        <begin position="107"/>
        <end position="117"/>
    </location>
</feature>
<dbReference type="OrthoDB" id="684567at2759"/>
<dbReference type="AlphaFoldDB" id="A0A251TTJ3"/>
<dbReference type="GO" id="GO:0005634">
    <property type="term" value="C:nucleus"/>
    <property type="evidence" value="ECO:0007669"/>
    <property type="project" value="UniProtKB-SubCell"/>
</dbReference>
<dbReference type="GO" id="GO:0046983">
    <property type="term" value="F:protein dimerization activity"/>
    <property type="evidence" value="ECO:0007669"/>
    <property type="project" value="InterPro"/>
</dbReference>
<evidence type="ECO:0000259" key="7">
    <source>
        <dbReference type="PROSITE" id="PS50888"/>
    </source>
</evidence>
<dbReference type="Gramene" id="mRNA:HanXRQr2_Chr09g0378611">
    <property type="protein sequence ID" value="mRNA:HanXRQr2_Chr09g0378611"/>
    <property type="gene ID" value="HanXRQr2_Chr09g0378611"/>
</dbReference>
<dbReference type="PROSITE" id="PS50888">
    <property type="entry name" value="BHLH"/>
    <property type="match status" value="1"/>
</dbReference>
<evidence type="ECO:0000256" key="5">
    <source>
        <dbReference type="ARBA" id="ARBA00023242"/>
    </source>
</evidence>
<dbReference type="EMBL" id="MNCJ02000324">
    <property type="protein sequence ID" value="KAF5790063.1"/>
    <property type="molecule type" value="Genomic_DNA"/>
</dbReference>
<dbReference type="SUPFAM" id="SSF47459">
    <property type="entry name" value="HLH, helix-loop-helix DNA-binding domain"/>
    <property type="match status" value="1"/>
</dbReference>
<dbReference type="SMR" id="A0A251TTJ3"/>
<keyword evidence="2" id="KW-0805">Transcription regulation</keyword>
<reference evidence="8" key="3">
    <citation type="submission" date="2020-06" db="EMBL/GenBank/DDBJ databases">
        <title>Helianthus annuus Genome sequencing and assembly Release 2.</title>
        <authorList>
            <person name="Gouzy J."/>
            <person name="Langlade N."/>
            <person name="Munos S."/>
        </authorList>
    </citation>
    <scope>NUCLEOTIDE SEQUENCE</scope>
    <source>
        <tissue evidence="8">Leaves</tissue>
    </source>
</reference>
<organism evidence="9 10">
    <name type="scientific">Helianthus annuus</name>
    <name type="common">Common sunflower</name>
    <dbReference type="NCBI Taxonomy" id="4232"/>
    <lineage>
        <taxon>Eukaryota</taxon>
        <taxon>Viridiplantae</taxon>
        <taxon>Streptophyta</taxon>
        <taxon>Embryophyta</taxon>
        <taxon>Tracheophyta</taxon>
        <taxon>Spermatophyta</taxon>
        <taxon>Magnoliopsida</taxon>
        <taxon>eudicotyledons</taxon>
        <taxon>Gunneridae</taxon>
        <taxon>Pentapetalae</taxon>
        <taxon>asterids</taxon>
        <taxon>campanulids</taxon>
        <taxon>Asterales</taxon>
        <taxon>Asteraceae</taxon>
        <taxon>Asteroideae</taxon>
        <taxon>Heliantheae alliance</taxon>
        <taxon>Heliantheae</taxon>
        <taxon>Helianthus</taxon>
    </lineage>
</organism>
<dbReference type="FunCoup" id="A0A251TTJ3">
    <property type="interactions" value="157"/>
</dbReference>
<evidence type="ECO:0000256" key="3">
    <source>
        <dbReference type="ARBA" id="ARBA00023125"/>
    </source>
</evidence>
<dbReference type="GO" id="GO:0006357">
    <property type="term" value="P:regulation of transcription by RNA polymerase II"/>
    <property type="evidence" value="ECO:0000318"/>
    <property type="project" value="GO_Central"/>
</dbReference>
<dbReference type="GO" id="GO:0000978">
    <property type="term" value="F:RNA polymerase II cis-regulatory region sequence-specific DNA binding"/>
    <property type="evidence" value="ECO:0000318"/>
    <property type="project" value="GO_Central"/>
</dbReference>
<evidence type="ECO:0000256" key="1">
    <source>
        <dbReference type="ARBA" id="ARBA00004123"/>
    </source>
</evidence>
<keyword evidence="4" id="KW-0804">Transcription</keyword>
<dbReference type="InterPro" id="IPR036638">
    <property type="entry name" value="HLH_DNA-bd_sf"/>
</dbReference>
<dbReference type="EMBL" id="CM007898">
    <property type="protein sequence ID" value="OTG14445.1"/>
    <property type="molecule type" value="Genomic_DNA"/>
</dbReference>
<keyword evidence="3" id="KW-0238">DNA-binding</keyword>
<dbReference type="GO" id="GO:0000981">
    <property type="term" value="F:DNA-binding transcription factor activity, RNA polymerase II-specific"/>
    <property type="evidence" value="ECO:0000318"/>
    <property type="project" value="GO_Central"/>
</dbReference>
<accession>A0A251TTJ3</accession>
<comment type="subcellular location">
    <subcellularLocation>
        <location evidence="1">Nucleus</location>
    </subcellularLocation>
</comment>
<dbReference type="PANTHER" id="PTHR11969">
    <property type="entry name" value="MAX DIMERIZATION, MAD"/>
    <property type="match status" value="1"/>
</dbReference>
<dbReference type="Gene3D" id="4.10.280.10">
    <property type="entry name" value="Helix-loop-helix DNA-binding domain"/>
    <property type="match status" value="1"/>
</dbReference>
<evidence type="ECO:0000256" key="2">
    <source>
        <dbReference type="ARBA" id="ARBA00023015"/>
    </source>
</evidence>
<keyword evidence="5" id="KW-0539">Nucleus</keyword>
<feature type="domain" description="BHLH" evidence="7">
    <location>
        <begin position="125"/>
        <end position="176"/>
    </location>
</feature>
<dbReference type="InParanoid" id="A0A251TTJ3"/>
<evidence type="ECO:0000313" key="8">
    <source>
        <dbReference type="EMBL" id="KAF5790063.1"/>
    </source>
</evidence>
<dbReference type="SMART" id="SM00353">
    <property type="entry name" value="HLH"/>
    <property type="match status" value="1"/>
</dbReference>
<evidence type="ECO:0000313" key="9">
    <source>
        <dbReference type="EMBL" id="OTG14445.1"/>
    </source>
</evidence>
<dbReference type="OMA" id="HLHANWD"/>
<keyword evidence="10" id="KW-1185">Reference proteome</keyword>
<feature type="region of interest" description="Disordered" evidence="6">
    <location>
        <begin position="102"/>
        <end position="123"/>
    </location>
</feature>
<dbReference type="Proteomes" id="UP000215914">
    <property type="component" value="Chromosome 9"/>
</dbReference>
<dbReference type="PANTHER" id="PTHR11969:SF54">
    <property type="entry name" value="MAD-LIKE PROTEIN 1"/>
    <property type="match status" value="1"/>
</dbReference>
<sequence length="312" mass="35128">MALDTIMYPHDQIGIWGYDYLLQEDKTLCGILESDKLYQNHEILLASGLANNNNLDYCSSSSVMHNHNICDMKDHWGTNSSPEDCVGGGTRSDETTTMTTAKVAAVGRRKRRRTKSGKNKEELENQRMTHITVERNRRKQMNQYLAVIRSLMPSSYVQRADQASIIGGAINFVKELEQQLQTLEVQKRAMPNNGAYAPALPFGEFFTFPQYSTRSTNEGSATAMAEIEVTMVESHANLKILSKKRHGQLLRMVGELRCLWLTILHLNVTTVDHMVLYSLSVKLEDGCQLSTVDEIANAVNCILGRIEEEQVP</sequence>
<dbReference type="InterPro" id="IPR011598">
    <property type="entry name" value="bHLH_dom"/>
</dbReference>
<name>A0A251TTJ3_HELAN</name>
<reference evidence="8 10" key="1">
    <citation type="journal article" date="2017" name="Nature">
        <title>The sunflower genome provides insights into oil metabolism, flowering and Asterid evolution.</title>
        <authorList>
            <person name="Badouin H."/>
            <person name="Gouzy J."/>
            <person name="Grassa C.J."/>
            <person name="Murat F."/>
            <person name="Staton S.E."/>
            <person name="Cottret L."/>
            <person name="Lelandais-Briere C."/>
            <person name="Owens G.L."/>
            <person name="Carrere S."/>
            <person name="Mayjonade B."/>
            <person name="Legrand L."/>
            <person name="Gill N."/>
            <person name="Kane N.C."/>
            <person name="Bowers J.E."/>
            <person name="Hubner S."/>
            <person name="Bellec A."/>
            <person name="Berard A."/>
            <person name="Berges H."/>
            <person name="Blanchet N."/>
            <person name="Boniface M.C."/>
            <person name="Brunel D."/>
            <person name="Catrice O."/>
            <person name="Chaidir N."/>
            <person name="Claudel C."/>
            <person name="Donnadieu C."/>
            <person name="Faraut T."/>
            <person name="Fievet G."/>
            <person name="Helmstetter N."/>
            <person name="King M."/>
            <person name="Knapp S.J."/>
            <person name="Lai Z."/>
            <person name="Le Paslier M.C."/>
            <person name="Lippi Y."/>
            <person name="Lorenzon L."/>
            <person name="Mandel J.R."/>
            <person name="Marage G."/>
            <person name="Marchand G."/>
            <person name="Marquand E."/>
            <person name="Bret-Mestries E."/>
            <person name="Morien E."/>
            <person name="Nambeesan S."/>
            <person name="Nguyen T."/>
            <person name="Pegot-Espagnet P."/>
            <person name="Pouilly N."/>
            <person name="Raftis F."/>
            <person name="Sallet E."/>
            <person name="Schiex T."/>
            <person name="Thomas J."/>
            <person name="Vandecasteele C."/>
            <person name="Vares D."/>
            <person name="Vear F."/>
            <person name="Vautrin S."/>
            <person name="Crespi M."/>
            <person name="Mangin B."/>
            <person name="Burke J.M."/>
            <person name="Salse J."/>
            <person name="Munos S."/>
            <person name="Vincourt P."/>
            <person name="Rieseberg L.H."/>
            <person name="Langlade N.B."/>
        </authorList>
    </citation>
    <scope>NUCLEOTIDE SEQUENCE [LARGE SCALE GENOMIC DNA]</scope>
    <source>
        <strain evidence="10">cv. SF193</strain>
        <tissue evidence="8">Leaves</tissue>
    </source>
</reference>
<reference evidence="9" key="2">
    <citation type="submission" date="2017-02" db="EMBL/GenBank/DDBJ databases">
        <title>Sunflower complete genome.</title>
        <authorList>
            <person name="Langlade N."/>
            <person name="Munos S."/>
        </authorList>
    </citation>
    <scope>NUCLEOTIDE SEQUENCE [LARGE SCALE GENOMIC DNA]</scope>
    <source>
        <tissue evidence="9">Leaves</tissue>
    </source>
</reference>
<evidence type="ECO:0000256" key="4">
    <source>
        <dbReference type="ARBA" id="ARBA00023163"/>
    </source>
</evidence>
<evidence type="ECO:0000256" key="6">
    <source>
        <dbReference type="SAM" id="MobiDB-lite"/>
    </source>
</evidence>
<gene>
    <name evidence="9" type="ORF">HannXRQ_Chr09g0249451</name>
    <name evidence="8" type="ORF">HanXRQr2_Chr09g0378611</name>
</gene>